<dbReference type="Gene3D" id="3.50.50.60">
    <property type="entry name" value="FAD/NAD(P)-binding domain"/>
    <property type="match status" value="1"/>
</dbReference>
<dbReference type="Pfam" id="PF13450">
    <property type="entry name" value="NAD_binding_8"/>
    <property type="match status" value="1"/>
</dbReference>
<evidence type="ECO:0000313" key="2">
    <source>
        <dbReference type="EMBL" id="BFO17761.1"/>
    </source>
</evidence>
<proteinExistence type="predicted"/>
<reference evidence="2" key="2">
    <citation type="submission" date="2024-07" db="EMBL/GenBank/DDBJ databases">
        <title>Streptomyces haneummycinica sp. nov., a new antibiotic-producing actinobacterium isolated from marine sediment.</title>
        <authorList>
            <person name="Uemura M."/>
            <person name="Hamada M."/>
            <person name="Hirano S."/>
            <person name="Kobayashi K."/>
            <person name="Ohshiro T."/>
            <person name="Kobayashi T."/>
            <person name="Terahara T."/>
        </authorList>
    </citation>
    <scope>NUCLEOTIDE SEQUENCE</scope>
    <source>
        <strain evidence="2">KM77-8</strain>
    </source>
</reference>
<accession>A0AAT9HKH9</accession>
<dbReference type="PRINTS" id="PR00419">
    <property type="entry name" value="ADXRDTASE"/>
</dbReference>
<organism evidence="2">
    <name type="scientific">Streptomyces haneummycinicus</name>
    <dbReference type="NCBI Taxonomy" id="3074435"/>
    <lineage>
        <taxon>Bacteria</taxon>
        <taxon>Bacillati</taxon>
        <taxon>Actinomycetota</taxon>
        <taxon>Actinomycetes</taxon>
        <taxon>Kitasatosporales</taxon>
        <taxon>Streptomycetaceae</taxon>
        <taxon>Streptomyces</taxon>
    </lineage>
</organism>
<dbReference type="EMBL" id="AP035768">
    <property type="protein sequence ID" value="BFO17761.1"/>
    <property type="molecule type" value="Genomic_DNA"/>
</dbReference>
<dbReference type="SUPFAM" id="SSF51905">
    <property type="entry name" value="FAD/NAD(P)-binding domain"/>
    <property type="match status" value="1"/>
</dbReference>
<dbReference type="PANTHER" id="PTHR10668">
    <property type="entry name" value="PHYTOENE DEHYDROGENASE"/>
    <property type="match status" value="1"/>
</dbReference>
<dbReference type="AlphaFoldDB" id="A0AAT9HKH9"/>
<feature type="region of interest" description="Disordered" evidence="1">
    <location>
        <begin position="65"/>
        <end position="90"/>
    </location>
</feature>
<dbReference type="InterPro" id="IPR036188">
    <property type="entry name" value="FAD/NAD-bd_sf"/>
</dbReference>
<gene>
    <name evidence="2" type="ORF">SHKM778_41490</name>
</gene>
<dbReference type="PANTHER" id="PTHR10668:SF105">
    <property type="entry name" value="DEHYDROGENASE-RELATED"/>
    <property type="match status" value="1"/>
</dbReference>
<protein>
    <recommendedName>
        <fullName evidence="3">FAD-dependent oxidoreductase</fullName>
    </recommendedName>
</protein>
<sequence length="90" mass="9497">MPDAVVIGAGPNGLVAANLLADAGWSVEVLEEQPVPGGAVRHDRGVEPDFVSDLCSSFYPWPPPPRSSPVSAWRNTDCAGAMPRRSSPTR</sequence>
<name>A0AAT9HKH9_9ACTN</name>
<evidence type="ECO:0008006" key="3">
    <source>
        <dbReference type="Google" id="ProtNLM"/>
    </source>
</evidence>
<evidence type="ECO:0000256" key="1">
    <source>
        <dbReference type="SAM" id="MobiDB-lite"/>
    </source>
</evidence>
<reference evidence="2" key="1">
    <citation type="submission" date="2024-06" db="EMBL/GenBank/DDBJ databases">
        <authorList>
            <consortium name="consrtm"/>
            <person name="Uemura M."/>
            <person name="Terahara T."/>
        </authorList>
    </citation>
    <scope>NUCLEOTIDE SEQUENCE</scope>
    <source>
        <strain evidence="2">KM77-8</strain>
    </source>
</reference>